<accession>A0A9N9GDI5</accession>
<protein>
    <submittedName>
        <fullName evidence="2">1154_t:CDS:1</fullName>
    </submittedName>
</protein>
<dbReference type="AlphaFoldDB" id="A0A9N9GDI5"/>
<feature type="region of interest" description="Disordered" evidence="1">
    <location>
        <begin position="1"/>
        <end position="22"/>
    </location>
</feature>
<evidence type="ECO:0000313" key="3">
    <source>
        <dbReference type="Proteomes" id="UP000789831"/>
    </source>
</evidence>
<gene>
    <name evidence="2" type="ORF">AGERDE_LOCUS9174</name>
</gene>
<dbReference type="OrthoDB" id="2406964at2759"/>
<evidence type="ECO:0000313" key="2">
    <source>
        <dbReference type="EMBL" id="CAG8602486.1"/>
    </source>
</evidence>
<evidence type="ECO:0000256" key="1">
    <source>
        <dbReference type="SAM" id="MobiDB-lite"/>
    </source>
</evidence>
<organism evidence="2 3">
    <name type="scientific">Ambispora gerdemannii</name>
    <dbReference type="NCBI Taxonomy" id="144530"/>
    <lineage>
        <taxon>Eukaryota</taxon>
        <taxon>Fungi</taxon>
        <taxon>Fungi incertae sedis</taxon>
        <taxon>Mucoromycota</taxon>
        <taxon>Glomeromycotina</taxon>
        <taxon>Glomeromycetes</taxon>
        <taxon>Archaeosporales</taxon>
        <taxon>Ambisporaceae</taxon>
        <taxon>Ambispora</taxon>
    </lineage>
</organism>
<dbReference type="Proteomes" id="UP000789831">
    <property type="component" value="Unassembled WGS sequence"/>
</dbReference>
<comment type="caution">
    <text evidence="2">The sequence shown here is derived from an EMBL/GenBank/DDBJ whole genome shotgun (WGS) entry which is preliminary data.</text>
</comment>
<reference evidence="2" key="1">
    <citation type="submission" date="2021-06" db="EMBL/GenBank/DDBJ databases">
        <authorList>
            <person name="Kallberg Y."/>
            <person name="Tangrot J."/>
            <person name="Rosling A."/>
        </authorList>
    </citation>
    <scope>NUCLEOTIDE SEQUENCE</scope>
    <source>
        <strain evidence="2">MT106</strain>
    </source>
</reference>
<proteinExistence type="predicted"/>
<name>A0A9N9GDI5_9GLOM</name>
<keyword evidence="3" id="KW-1185">Reference proteome</keyword>
<dbReference type="EMBL" id="CAJVPL010002191">
    <property type="protein sequence ID" value="CAG8602486.1"/>
    <property type="molecule type" value="Genomic_DNA"/>
</dbReference>
<sequence length="218" mass="24831">MDFRKATGLNNTTKGLMEKAQGSSEILRKATGLNNTTKGLVEKALERTHGAKEKSKYLMDFSGLGIARMRNFRKKPTDESCELGRNPRHHRFLQAILMRLPYAMEQLRKYASTFFTYKRISFAKIDRFGSSSSFQKLDTFIEMYNSLINGMDHEHIRLFSGRIHEKASPLRLAVINNHAFLDENKRAGYDLVADTVSTAGDVSLDMLESWIASNVNEK</sequence>